<dbReference type="AlphaFoldDB" id="A0A7W9UVN3"/>
<name>A0A7W9UVN3_9ACTN</name>
<protein>
    <submittedName>
        <fullName evidence="1">Uncharacterized protein</fullName>
    </submittedName>
</protein>
<reference evidence="1 2" key="1">
    <citation type="submission" date="2020-08" db="EMBL/GenBank/DDBJ databases">
        <title>Genomic Encyclopedia of Type Strains, Phase III (KMG-III): the genomes of soil and plant-associated and newly described type strains.</title>
        <authorList>
            <person name="Whitman W."/>
        </authorList>
    </citation>
    <scope>NUCLEOTIDE SEQUENCE [LARGE SCALE GENOMIC DNA]</scope>
    <source>
        <strain evidence="1 2">CECT 8305</strain>
    </source>
</reference>
<evidence type="ECO:0000313" key="1">
    <source>
        <dbReference type="EMBL" id="MBB5932985.1"/>
    </source>
</evidence>
<accession>A0A7W9UVN3</accession>
<gene>
    <name evidence="1" type="ORF">FHS42_000003</name>
</gene>
<dbReference type="RefSeq" id="WP_281392675.1">
    <property type="nucleotide sequence ID" value="NZ_JACHJL010000001.1"/>
</dbReference>
<proteinExistence type="predicted"/>
<organism evidence="1 2">
    <name type="scientific">Streptomyces zagrosensis</name>
    <dbReference type="NCBI Taxonomy" id="1042984"/>
    <lineage>
        <taxon>Bacteria</taxon>
        <taxon>Bacillati</taxon>
        <taxon>Actinomycetota</taxon>
        <taxon>Actinomycetes</taxon>
        <taxon>Kitasatosporales</taxon>
        <taxon>Streptomycetaceae</taxon>
        <taxon>Streptomyces</taxon>
    </lineage>
</organism>
<comment type="caution">
    <text evidence="1">The sequence shown here is derived from an EMBL/GenBank/DDBJ whole genome shotgun (WGS) entry which is preliminary data.</text>
</comment>
<keyword evidence="2" id="KW-1185">Reference proteome</keyword>
<dbReference type="EMBL" id="JACHJL010000001">
    <property type="protein sequence ID" value="MBB5932985.1"/>
    <property type="molecule type" value="Genomic_DNA"/>
</dbReference>
<sequence length="44" mass="4677">MDVTKTAVIKAPAYNALGGHVGHLTFDKPQVMSKARAILLALVE</sequence>
<dbReference type="Proteomes" id="UP000588098">
    <property type="component" value="Unassembled WGS sequence"/>
</dbReference>
<evidence type="ECO:0000313" key="2">
    <source>
        <dbReference type="Proteomes" id="UP000588098"/>
    </source>
</evidence>